<name>A0AAV5T2N5_9BILA</name>
<dbReference type="Pfam" id="PF00916">
    <property type="entry name" value="Sulfate_transp"/>
    <property type="match status" value="1"/>
</dbReference>
<evidence type="ECO:0000259" key="6">
    <source>
        <dbReference type="Pfam" id="PF00916"/>
    </source>
</evidence>
<feature type="transmembrane region" description="Helical" evidence="5">
    <location>
        <begin position="81"/>
        <end position="103"/>
    </location>
</feature>
<dbReference type="InterPro" id="IPR011547">
    <property type="entry name" value="SLC26A/SulP_dom"/>
</dbReference>
<dbReference type="InterPro" id="IPR001902">
    <property type="entry name" value="SLC26A/SulP_fam"/>
</dbReference>
<organism evidence="7 8">
    <name type="scientific">Pristionchus entomophagus</name>
    <dbReference type="NCBI Taxonomy" id="358040"/>
    <lineage>
        <taxon>Eukaryota</taxon>
        <taxon>Metazoa</taxon>
        <taxon>Ecdysozoa</taxon>
        <taxon>Nematoda</taxon>
        <taxon>Chromadorea</taxon>
        <taxon>Rhabditida</taxon>
        <taxon>Rhabditina</taxon>
        <taxon>Diplogasteromorpha</taxon>
        <taxon>Diplogasteroidea</taxon>
        <taxon>Neodiplogasteridae</taxon>
        <taxon>Pristionchus</taxon>
    </lineage>
</organism>
<accession>A0AAV5T2N5</accession>
<gene>
    <name evidence="7" type="ORF">PENTCL1PPCAC_12022</name>
</gene>
<protein>
    <recommendedName>
        <fullName evidence="6">SLC26A/SulP transporter domain-containing protein</fullName>
    </recommendedName>
</protein>
<keyword evidence="4 5" id="KW-0472">Membrane</keyword>
<proteinExistence type="predicted"/>
<dbReference type="PANTHER" id="PTHR11814">
    <property type="entry name" value="SULFATE TRANSPORTER"/>
    <property type="match status" value="1"/>
</dbReference>
<dbReference type="EMBL" id="BTSX01000003">
    <property type="protein sequence ID" value="GMS89847.1"/>
    <property type="molecule type" value="Genomic_DNA"/>
</dbReference>
<feature type="transmembrane region" description="Helical" evidence="5">
    <location>
        <begin position="153"/>
        <end position="176"/>
    </location>
</feature>
<comment type="subcellular location">
    <subcellularLocation>
        <location evidence="1">Membrane</location>
        <topology evidence="1">Multi-pass membrane protein</topology>
    </subcellularLocation>
</comment>
<evidence type="ECO:0000256" key="4">
    <source>
        <dbReference type="ARBA" id="ARBA00023136"/>
    </source>
</evidence>
<feature type="domain" description="SLC26A/SulP transporter" evidence="6">
    <location>
        <begin position="79"/>
        <end position="195"/>
    </location>
</feature>
<keyword evidence="8" id="KW-1185">Reference proteome</keyword>
<evidence type="ECO:0000313" key="7">
    <source>
        <dbReference type="EMBL" id="GMS89847.1"/>
    </source>
</evidence>
<evidence type="ECO:0000313" key="8">
    <source>
        <dbReference type="Proteomes" id="UP001432027"/>
    </source>
</evidence>
<evidence type="ECO:0000256" key="1">
    <source>
        <dbReference type="ARBA" id="ARBA00004141"/>
    </source>
</evidence>
<feature type="transmembrane region" description="Helical" evidence="5">
    <location>
        <begin position="118"/>
        <end position="141"/>
    </location>
</feature>
<comment type="caution">
    <text evidence="7">The sequence shown here is derived from an EMBL/GenBank/DDBJ whole genome shotgun (WGS) entry which is preliminary data.</text>
</comment>
<reference evidence="7" key="1">
    <citation type="submission" date="2023-10" db="EMBL/GenBank/DDBJ databases">
        <title>Genome assembly of Pristionchus species.</title>
        <authorList>
            <person name="Yoshida K."/>
            <person name="Sommer R.J."/>
        </authorList>
    </citation>
    <scope>NUCLEOTIDE SEQUENCE</scope>
    <source>
        <strain evidence="7">RS0144</strain>
    </source>
</reference>
<dbReference type="GO" id="GO:0055085">
    <property type="term" value="P:transmembrane transport"/>
    <property type="evidence" value="ECO:0007669"/>
    <property type="project" value="InterPro"/>
</dbReference>
<dbReference type="GO" id="GO:0016020">
    <property type="term" value="C:membrane"/>
    <property type="evidence" value="ECO:0007669"/>
    <property type="project" value="UniProtKB-SubCell"/>
</dbReference>
<evidence type="ECO:0000256" key="5">
    <source>
        <dbReference type="SAM" id="Phobius"/>
    </source>
</evidence>
<keyword evidence="2 5" id="KW-0812">Transmembrane</keyword>
<dbReference type="Proteomes" id="UP001432027">
    <property type="component" value="Unassembled WGS sequence"/>
</dbReference>
<sequence>ISILGPSGMQRAMNQDEFDARFNYISPAEKSQHKDEKAKSGNWLSRWLRNDWTDHRTIHDYLPALQWALKYGMKSDLPRDLAGSILLASLFLPQAVTAGVLAVDNAYAGIYGLVLPQLIYPLFGSSRHCSIGALSFVSLLVRSSISNCGTNAGGLALVSAFVHLVLACLPLDSLIALVPDTLLSGFSAGLSVRLFGFFFSQSFTLDDCTTRIMEVVSGAPE</sequence>
<keyword evidence="3 5" id="KW-1133">Transmembrane helix</keyword>
<evidence type="ECO:0000256" key="2">
    <source>
        <dbReference type="ARBA" id="ARBA00022692"/>
    </source>
</evidence>
<dbReference type="AlphaFoldDB" id="A0AAV5T2N5"/>
<evidence type="ECO:0000256" key="3">
    <source>
        <dbReference type="ARBA" id="ARBA00022989"/>
    </source>
</evidence>
<feature type="non-terminal residue" evidence="7">
    <location>
        <position position="1"/>
    </location>
</feature>